<reference evidence="2 3" key="1">
    <citation type="submission" date="2024-01" db="EMBL/GenBank/DDBJ databases">
        <title>The genomes of 5 underutilized Papilionoideae crops provide insights into root nodulation and disease resistanc.</title>
        <authorList>
            <person name="Jiang F."/>
        </authorList>
    </citation>
    <scope>NUCLEOTIDE SEQUENCE [LARGE SCALE GENOMIC DNA]</scope>
    <source>
        <strain evidence="2">LVBAO_FW01</strain>
        <tissue evidence="2">Leaves</tissue>
    </source>
</reference>
<proteinExistence type="predicted"/>
<dbReference type="AlphaFoldDB" id="A0AAN9LNX3"/>
<feature type="compositionally biased region" description="Basic and acidic residues" evidence="1">
    <location>
        <begin position="212"/>
        <end position="222"/>
    </location>
</feature>
<keyword evidence="3" id="KW-1185">Reference proteome</keyword>
<sequence>MDAETTTPEDASALVAAAHAAEPNLKVHAGESSKDYVIVLVSNLDLETKILGNNDESVPQLCIGEEETDNKHNRTEPHAEEEIKEKRAGMSSYTRANGKPESIRSTNKSDNYREDKHTSAKTEDSSIVNVASNSDGEATSKNRYVKFEGLPLVESTTKNEIKEIKFPQKNGNDVNSKYPLAEETRKPDHGKTDEVTETRSQEIYQESSKVCMESEKQVEHQPEGYSMENKIFKQTDSEGQVMMETIPKSSEPEDETMPSLLTLAINQGEVAEKSFEIETNEEEESTTIYDDQSCRPQNELEQMNKAIDLTQFVGKDVAENEHTDENFEAPNMDNEITKHFNSEGKLNMESTIKSSYNVEERTPESHSSANSEIKDDGKTMPEKATDIKEAIEVEQQKSETESVPEDKSLSTLATTAPIMVEAVEESIQEDIHQEESPMTDTEERHKTENGFEKKTAPKVFDLHEGISNNCMEDEKKAQHRSEAQSMETMAIMHANLKGLGSTDISLRNNTEELEEDPASQTKQKLEMDGQNIMPEEEKEMLLKNEATDMQLLKSETESVREDECMEKESTAKENKDSGPENEHKQMTKVLEAIENPKPMVKIDTETEENADHLSEASIIKNVIIKHINIKGKERKSSTKSSYEMDEVEESPESHSVNSAETKEVDKITPEEAIDIKEATNMELQKSATESNYVLKIQHPSLLSLPN</sequence>
<gene>
    <name evidence="2" type="ORF">VNO77_20247</name>
</gene>
<feature type="compositionally biased region" description="Basic and acidic residues" evidence="1">
    <location>
        <begin position="69"/>
        <end position="88"/>
    </location>
</feature>
<feature type="compositionally biased region" description="Basic and acidic residues" evidence="1">
    <location>
        <begin position="372"/>
        <end position="408"/>
    </location>
</feature>
<feature type="compositionally biased region" description="Basic and acidic residues" evidence="1">
    <location>
        <begin position="429"/>
        <end position="463"/>
    </location>
</feature>
<name>A0AAN9LNX3_CANGL</name>
<dbReference type="EMBL" id="JAYMYQ010000004">
    <property type="protein sequence ID" value="KAK7339570.1"/>
    <property type="molecule type" value="Genomic_DNA"/>
</dbReference>
<protein>
    <submittedName>
        <fullName evidence="2">Uncharacterized protein</fullName>
    </submittedName>
</protein>
<feature type="compositionally biased region" description="Basic and acidic residues" evidence="1">
    <location>
        <begin position="180"/>
        <end position="200"/>
    </location>
</feature>
<feature type="compositionally biased region" description="Basic and acidic residues" evidence="1">
    <location>
        <begin position="660"/>
        <end position="670"/>
    </location>
</feature>
<feature type="region of interest" description="Disordered" evidence="1">
    <location>
        <begin position="343"/>
        <end position="412"/>
    </location>
</feature>
<dbReference type="Proteomes" id="UP001367508">
    <property type="component" value="Unassembled WGS sequence"/>
</dbReference>
<accession>A0AAN9LNX3</accession>
<feature type="region of interest" description="Disordered" evidence="1">
    <location>
        <begin position="64"/>
        <end position="137"/>
    </location>
</feature>
<feature type="region of interest" description="Disordered" evidence="1">
    <location>
        <begin position="163"/>
        <end position="229"/>
    </location>
</feature>
<feature type="compositionally biased region" description="Polar residues" evidence="1">
    <location>
        <begin position="125"/>
        <end position="137"/>
    </location>
</feature>
<feature type="region of interest" description="Disordered" evidence="1">
    <location>
        <begin position="508"/>
        <end position="532"/>
    </location>
</feature>
<feature type="compositionally biased region" description="Polar residues" evidence="1">
    <location>
        <begin position="348"/>
        <end position="357"/>
    </location>
</feature>
<comment type="caution">
    <text evidence="2">The sequence shown here is derived from an EMBL/GenBank/DDBJ whole genome shotgun (WGS) entry which is preliminary data.</text>
</comment>
<feature type="region of interest" description="Disordered" evidence="1">
    <location>
        <begin position="630"/>
        <end position="670"/>
    </location>
</feature>
<evidence type="ECO:0000313" key="2">
    <source>
        <dbReference type="EMBL" id="KAK7339570.1"/>
    </source>
</evidence>
<feature type="region of interest" description="Disordered" evidence="1">
    <location>
        <begin position="428"/>
        <end position="463"/>
    </location>
</feature>
<feature type="compositionally biased region" description="Basic and acidic residues" evidence="1">
    <location>
        <begin position="110"/>
        <end position="124"/>
    </location>
</feature>
<organism evidence="2 3">
    <name type="scientific">Canavalia gladiata</name>
    <name type="common">Sword bean</name>
    <name type="synonym">Dolichos gladiatus</name>
    <dbReference type="NCBI Taxonomy" id="3824"/>
    <lineage>
        <taxon>Eukaryota</taxon>
        <taxon>Viridiplantae</taxon>
        <taxon>Streptophyta</taxon>
        <taxon>Embryophyta</taxon>
        <taxon>Tracheophyta</taxon>
        <taxon>Spermatophyta</taxon>
        <taxon>Magnoliopsida</taxon>
        <taxon>eudicotyledons</taxon>
        <taxon>Gunneridae</taxon>
        <taxon>Pentapetalae</taxon>
        <taxon>rosids</taxon>
        <taxon>fabids</taxon>
        <taxon>Fabales</taxon>
        <taxon>Fabaceae</taxon>
        <taxon>Papilionoideae</taxon>
        <taxon>50 kb inversion clade</taxon>
        <taxon>NPAAA clade</taxon>
        <taxon>indigoferoid/millettioid clade</taxon>
        <taxon>Phaseoleae</taxon>
        <taxon>Canavalia</taxon>
    </lineage>
</organism>
<evidence type="ECO:0000256" key="1">
    <source>
        <dbReference type="SAM" id="MobiDB-lite"/>
    </source>
</evidence>
<feature type="region of interest" description="Disordered" evidence="1">
    <location>
        <begin position="554"/>
        <end position="584"/>
    </location>
</feature>
<evidence type="ECO:0000313" key="3">
    <source>
        <dbReference type="Proteomes" id="UP001367508"/>
    </source>
</evidence>